<feature type="region of interest" description="Disordered" evidence="1">
    <location>
        <begin position="749"/>
        <end position="788"/>
    </location>
</feature>
<feature type="compositionally biased region" description="Polar residues" evidence="1">
    <location>
        <begin position="129"/>
        <end position="139"/>
    </location>
</feature>
<dbReference type="EMBL" id="CAACVS010000154">
    <property type="protein sequence ID" value="VEU38092.1"/>
    <property type="molecule type" value="Genomic_DNA"/>
</dbReference>
<dbReference type="Gene3D" id="3.40.50.11350">
    <property type="match status" value="1"/>
</dbReference>
<protein>
    <submittedName>
        <fullName evidence="2">Uncharacterized protein</fullName>
    </submittedName>
</protein>
<feature type="region of interest" description="Disordered" evidence="1">
    <location>
        <begin position="426"/>
        <end position="480"/>
    </location>
</feature>
<dbReference type="Proteomes" id="UP000291116">
    <property type="component" value="Unassembled WGS sequence"/>
</dbReference>
<feature type="compositionally biased region" description="Basic and acidic residues" evidence="1">
    <location>
        <begin position="764"/>
        <end position="779"/>
    </location>
</feature>
<accession>A0A448Z7R7</accession>
<keyword evidence="3" id="KW-1185">Reference proteome</keyword>
<feature type="compositionally biased region" description="Low complexity" evidence="1">
    <location>
        <begin position="249"/>
        <end position="292"/>
    </location>
</feature>
<dbReference type="AlphaFoldDB" id="A0A448Z7R7"/>
<evidence type="ECO:0000313" key="3">
    <source>
        <dbReference type="Proteomes" id="UP000291116"/>
    </source>
</evidence>
<feature type="compositionally biased region" description="Basic and acidic residues" evidence="1">
    <location>
        <begin position="117"/>
        <end position="128"/>
    </location>
</feature>
<organism evidence="2 3">
    <name type="scientific">Pseudo-nitzschia multistriata</name>
    <dbReference type="NCBI Taxonomy" id="183589"/>
    <lineage>
        <taxon>Eukaryota</taxon>
        <taxon>Sar</taxon>
        <taxon>Stramenopiles</taxon>
        <taxon>Ochrophyta</taxon>
        <taxon>Bacillariophyta</taxon>
        <taxon>Bacillariophyceae</taxon>
        <taxon>Bacillariophycidae</taxon>
        <taxon>Bacillariales</taxon>
        <taxon>Bacillariaceae</taxon>
        <taxon>Pseudo-nitzschia</taxon>
    </lineage>
</organism>
<gene>
    <name evidence="2" type="ORF">PSNMU_V1.4_AUG-EV-PASAV3_0049050</name>
</gene>
<feature type="region of interest" description="Disordered" evidence="1">
    <location>
        <begin position="315"/>
        <end position="335"/>
    </location>
</feature>
<evidence type="ECO:0000256" key="1">
    <source>
        <dbReference type="SAM" id="MobiDB-lite"/>
    </source>
</evidence>
<feature type="region of interest" description="Disordered" evidence="1">
    <location>
        <begin position="108"/>
        <end position="139"/>
    </location>
</feature>
<feature type="region of interest" description="Disordered" evidence="1">
    <location>
        <begin position="499"/>
        <end position="521"/>
    </location>
</feature>
<feature type="region of interest" description="Disordered" evidence="1">
    <location>
        <begin position="233"/>
        <end position="293"/>
    </location>
</feature>
<feature type="compositionally biased region" description="Basic and acidic residues" evidence="1">
    <location>
        <begin position="464"/>
        <end position="480"/>
    </location>
</feature>
<feature type="compositionally biased region" description="Acidic residues" evidence="1">
    <location>
        <begin position="454"/>
        <end position="463"/>
    </location>
</feature>
<evidence type="ECO:0000313" key="2">
    <source>
        <dbReference type="EMBL" id="VEU38092.1"/>
    </source>
</evidence>
<dbReference type="OrthoDB" id="49246at2759"/>
<reference evidence="2 3" key="1">
    <citation type="submission" date="2019-01" db="EMBL/GenBank/DDBJ databases">
        <authorList>
            <person name="Ferrante I. M."/>
        </authorList>
    </citation>
    <scope>NUCLEOTIDE SEQUENCE [LARGE SCALE GENOMIC DNA]</scope>
    <source>
        <strain evidence="2 3">B856</strain>
    </source>
</reference>
<feature type="compositionally biased region" description="Basic residues" evidence="1">
    <location>
        <begin position="753"/>
        <end position="763"/>
    </location>
</feature>
<proteinExistence type="predicted"/>
<sequence length="788" mass="87912">MVCRTKRQWQLLCLAGVASSAWFHSRTISSLYVRYGCGDVDGDADAYGYLQRDVQRDVQKDVHTDVQKDVQKDVHQNYPRIPTQELQDYYEALRAVSLEDYRFGLEQRRKQGGSGKDGNEHEHEHEHSNQNVHSNQDNNLSGRDNLLLYHGFMGLGHRLGRQAAAFHHASTSQRVRSPRLWVQWDRTDQSDTCGNPTDGANHNQNATDDQGAPLPDLFEYLFGVGPMVVDAGSEHGHGPARHTKRSAGTTTSTNTATNTFTFTTTSTTTHTTNTPISTNTTTTTTTTTTPTTMLREVRNELDSRLRAELDRANATLEAAGRGRNETNASSSSSLPRLLPLERDSFSASSSRLFRNDVGGYSYRCLRERLANASAVFDDRAARETLASHYSFYQQLAALFRFRTGVEDFAVSHAFSERTVVGVHVRTGNGEKGDFARKGRSILDPVAETEHDGKDQEEDEDNDQDHDQDHDADESAGKDPMEEWLGNLSRTVQRLIQLKEQHQRRRRRQQPQPHGPAANAAADSLPPLVFVATDDPLLVRKLSDAVAALDTTTTTEKQARTRKQKRPVVVSFSHKALLPPGGGVSFGATSLDRAACLEGWVGQVSDALLLGAADALVAARYSSFTQALPLAMVLGESLRNHEPGETNTGGGSDSNSNTGHTRFANRLFCEVNKPADGMRCYDDYTDWLFGERELYVSAHTPQGEAEESLVWNPSVEAGVLYQKQVFLRCQDEETVEEHRRNKIALLAAAGGDRKRAKKWSKDRRHREATANEPRAETEKERRRRKRKKK</sequence>
<name>A0A448Z7R7_9STRA</name>